<dbReference type="InterPro" id="IPR003165">
    <property type="entry name" value="Piwi"/>
</dbReference>
<dbReference type="SUPFAM" id="SSF53098">
    <property type="entry name" value="Ribonuclease H-like"/>
    <property type="match status" value="1"/>
</dbReference>
<dbReference type="Pfam" id="PF02171">
    <property type="entry name" value="Piwi"/>
    <property type="match status" value="1"/>
</dbReference>
<feature type="domain" description="PAZ" evidence="1">
    <location>
        <begin position="15"/>
        <end position="125"/>
    </location>
</feature>
<name>A0A8H6XCP2_9AGAR</name>
<dbReference type="EMBL" id="JACAZI010000021">
    <property type="protein sequence ID" value="KAF7338672.1"/>
    <property type="molecule type" value="Genomic_DNA"/>
</dbReference>
<proteinExistence type="predicted"/>
<dbReference type="InterPro" id="IPR012337">
    <property type="entry name" value="RNaseH-like_sf"/>
</dbReference>
<reference evidence="3" key="1">
    <citation type="submission" date="2020-05" db="EMBL/GenBank/DDBJ databases">
        <title>Mycena genomes resolve the evolution of fungal bioluminescence.</title>
        <authorList>
            <person name="Tsai I.J."/>
        </authorList>
    </citation>
    <scope>NUCLEOTIDE SEQUENCE</scope>
    <source>
        <strain evidence="3">CCC161011</strain>
    </source>
</reference>
<dbReference type="Gene3D" id="2.170.260.10">
    <property type="entry name" value="paz domain"/>
    <property type="match status" value="1"/>
</dbReference>
<dbReference type="PANTHER" id="PTHR22891">
    <property type="entry name" value="EUKARYOTIC TRANSLATION INITIATION FACTOR 2C"/>
    <property type="match status" value="1"/>
</dbReference>
<dbReference type="PROSITE" id="PS50822">
    <property type="entry name" value="PIWI"/>
    <property type="match status" value="1"/>
</dbReference>
<evidence type="ECO:0000313" key="4">
    <source>
        <dbReference type="Proteomes" id="UP000620124"/>
    </source>
</evidence>
<sequence>MYRPGPLIEVCMAVLDVRDIRKLSLRDSRHDDYKKLERHLKNKLIQVKTRDGPPRTKTVRGLVPGPVGGYEFHPSGSGPMTTVGGHYHKTYQITLQYPDTIGVVTSGKGAPFKVVIPLELCNLVSGQLYKKKLPPDATATVVGFAAMPPRDRINIITTGGGGQQRSPVQDYQNSEFLVDAGMRIEQTAINVRGRMLSVPPLMYNQSTVTPRNGAWNVLGAKFFAPKEMKAWGIINFDPQRIREDRVEKVRTGIMDCCTNLGMNIAPPRTVRAANGHNVRRGIEDICREIGGNVDMLVVLLPAKADEIRIQVKYLCDVELDVALKINARLGGSNALVNSSALRELSKMPFIIMGVCGTLRTQGRVRTAPPSPASSGLTTCTAPPTAPRHACSCRAPEIITDLKAMVAMAVTMFGKKHSKSPAHVVFFRDGVSEGEFSIVKKEEITQINGKQPADILDGNANAGAEAFDAVWANFKLSGPKPKLTFIVVGKRHHVSFFPRTPQEGDKTGNCHAGLVVDEELRNPQFPDYYLQSHAAIKGTSRSAHYTVLQDEIFDGNTQKLQELSFALCHIYAKSDALGIYPRPYADLACARGKFHFDPQSDMDLDGSTTIGGQTEFKLDPWEHAFKHINNNVKDSMYFL</sequence>
<dbReference type="SUPFAM" id="SSF101690">
    <property type="entry name" value="PAZ domain"/>
    <property type="match status" value="1"/>
</dbReference>
<dbReference type="Pfam" id="PF02170">
    <property type="entry name" value="PAZ"/>
    <property type="match status" value="1"/>
</dbReference>
<dbReference type="OrthoDB" id="10252740at2759"/>
<dbReference type="InterPro" id="IPR036397">
    <property type="entry name" value="RNaseH_sf"/>
</dbReference>
<feature type="domain" description="Piwi" evidence="2">
    <location>
        <begin position="396"/>
        <end position="573"/>
    </location>
</feature>
<dbReference type="Pfam" id="PF16487">
    <property type="entry name" value="ArgoMid"/>
    <property type="match status" value="1"/>
</dbReference>
<dbReference type="InterPro" id="IPR003100">
    <property type="entry name" value="PAZ_dom"/>
</dbReference>
<gene>
    <name evidence="3" type="ORF">MVEN_02093800</name>
</gene>
<evidence type="ECO:0000259" key="1">
    <source>
        <dbReference type="PROSITE" id="PS50821"/>
    </source>
</evidence>
<dbReference type="Proteomes" id="UP000620124">
    <property type="component" value="Unassembled WGS sequence"/>
</dbReference>
<comment type="caution">
    <text evidence="3">The sequence shown here is derived from an EMBL/GenBank/DDBJ whole genome shotgun (WGS) entry which is preliminary data.</text>
</comment>
<dbReference type="InterPro" id="IPR036085">
    <property type="entry name" value="PAZ_dom_sf"/>
</dbReference>
<dbReference type="Gene3D" id="3.30.420.10">
    <property type="entry name" value="Ribonuclease H-like superfamily/Ribonuclease H"/>
    <property type="match status" value="1"/>
</dbReference>
<dbReference type="Gene3D" id="3.40.50.2300">
    <property type="match status" value="1"/>
</dbReference>
<dbReference type="SMART" id="SM00950">
    <property type="entry name" value="Piwi"/>
    <property type="match status" value="1"/>
</dbReference>
<dbReference type="GO" id="GO:0003723">
    <property type="term" value="F:RNA binding"/>
    <property type="evidence" value="ECO:0007669"/>
    <property type="project" value="InterPro"/>
</dbReference>
<evidence type="ECO:0000259" key="2">
    <source>
        <dbReference type="PROSITE" id="PS50822"/>
    </source>
</evidence>
<dbReference type="CDD" id="cd02846">
    <property type="entry name" value="PAZ_argonaute_like"/>
    <property type="match status" value="1"/>
</dbReference>
<dbReference type="PROSITE" id="PS50821">
    <property type="entry name" value="PAZ"/>
    <property type="match status" value="1"/>
</dbReference>
<keyword evidence="4" id="KW-1185">Reference proteome</keyword>
<dbReference type="InterPro" id="IPR032473">
    <property type="entry name" value="Argonaute_Mid_dom"/>
</dbReference>
<evidence type="ECO:0000313" key="3">
    <source>
        <dbReference type="EMBL" id="KAF7338672.1"/>
    </source>
</evidence>
<protein>
    <submittedName>
        <fullName evidence="3">Argonaute-like protein</fullName>
    </submittedName>
</protein>
<dbReference type="AlphaFoldDB" id="A0A8H6XCP2"/>
<organism evidence="3 4">
    <name type="scientific">Mycena venus</name>
    <dbReference type="NCBI Taxonomy" id="2733690"/>
    <lineage>
        <taxon>Eukaryota</taxon>
        <taxon>Fungi</taxon>
        <taxon>Dikarya</taxon>
        <taxon>Basidiomycota</taxon>
        <taxon>Agaricomycotina</taxon>
        <taxon>Agaricomycetes</taxon>
        <taxon>Agaricomycetidae</taxon>
        <taxon>Agaricales</taxon>
        <taxon>Marasmiineae</taxon>
        <taxon>Mycenaceae</taxon>
        <taxon>Mycena</taxon>
    </lineage>
</organism>
<accession>A0A8H6XCP2</accession>